<reference evidence="2 3" key="1">
    <citation type="submission" date="2024-04" db="EMBL/GenBank/DDBJ databases">
        <authorList>
            <consortium name="Genoscope - CEA"/>
            <person name="William W."/>
        </authorList>
    </citation>
    <scope>NUCLEOTIDE SEQUENCE [LARGE SCALE GENOMIC DNA]</scope>
</reference>
<name>A0AAV2H1R5_LYMST</name>
<dbReference type="PROSITE" id="PS50904">
    <property type="entry name" value="PRELI_MSF1"/>
    <property type="match status" value="1"/>
</dbReference>
<accession>A0AAV2H1R5</accession>
<organism evidence="2 3">
    <name type="scientific">Lymnaea stagnalis</name>
    <name type="common">Great pond snail</name>
    <name type="synonym">Helix stagnalis</name>
    <dbReference type="NCBI Taxonomy" id="6523"/>
    <lineage>
        <taxon>Eukaryota</taxon>
        <taxon>Metazoa</taxon>
        <taxon>Spiralia</taxon>
        <taxon>Lophotrochozoa</taxon>
        <taxon>Mollusca</taxon>
        <taxon>Gastropoda</taxon>
        <taxon>Heterobranchia</taxon>
        <taxon>Euthyneura</taxon>
        <taxon>Panpulmonata</taxon>
        <taxon>Hygrophila</taxon>
        <taxon>Lymnaeoidea</taxon>
        <taxon>Lymnaeidae</taxon>
        <taxon>Lymnaea</taxon>
    </lineage>
</organism>
<evidence type="ECO:0000259" key="1">
    <source>
        <dbReference type="PROSITE" id="PS50904"/>
    </source>
</evidence>
<dbReference type="Pfam" id="PF04707">
    <property type="entry name" value="PRELI"/>
    <property type="match status" value="1"/>
</dbReference>
<proteinExistence type="predicted"/>
<dbReference type="InterPro" id="IPR037365">
    <property type="entry name" value="Slowmo/Ups"/>
</dbReference>
<evidence type="ECO:0000313" key="3">
    <source>
        <dbReference type="Proteomes" id="UP001497497"/>
    </source>
</evidence>
<protein>
    <recommendedName>
        <fullName evidence="1">PRELI/MSF1 domain-containing protein</fullName>
    </recommendedName>
</protein>
<sequence>MVVSVDIIHVFKYPIHLVVNTHFMKYPTEKEKFVLKVETIERHIDWTKGIDYRRRLAFCQNVIPRIMRKFSFLNEKEFLLEEEAWLNLHNNSLKIKSRNITWANYAQMCEESKFVPSEDNPNWTKFEQHGQVSIINFGPFSQVLEIFAGKFLLKGAHKALSIMEELLYEKSTSRDT</sequence>
<dbReference type="AlphaFoldDB" id="A0AAV2H1R5"/>
<evidence type="ECO:0000313" key="2">
    <source>
        <dbReference type="EMBL" id="CAL1527581.1"/>
    </source>
</evidence>
<dbReference type="GO" id="GO:0005758">
    <property type="term" value="C:mitochondrial intermembrane space"/>
    <property type="evidence" value="ECO:0007669"/>
    <property type="project" value="InterPro"/>
</dbReference>
<keyword evidence="3" id="KW-1185">Reference proteome</keyword>
<dbReference type="EMBL" id="CAXITT010000019">
    <property type="protein sequence ID" value="CAL1527581.1"/>
    <property type="molecule type" value="Genomic_DNA"/>
</dbReference>
<dbReference type="PANTHER" id="PTHR11158">
    <property type="entry name" value="MSF1/PX19 RELATED"/>
    <property type="match status" value="1"/>
</dbReference>
<comment type="caution">
    <text evidence="2">The sequence shown here is derived from an EMBL/GenBank/DDBJ whole genome shotgun (WGS) entry which is preliminary data.</text>
</comment>
<dbReference type="InterPro" id="IPR006797">
    <property type="entry name" value="PRELI/MSF1_dom"/>
</dbReference>
<feature type="domain" description="PRELI/MSF1" evidence="1">
    <location>
        <begin position="1"/>
        <end position="175"/>
    </location>
</feature>
<dbReference type="Proteomes" id="UP001497497">
    <property type="component" value="Unassembled WGS sequence"/>
</dbReference>
<gene>
    <name evidence="2" type="ORF">GSLYS_00001751001</name>
</gene>